<protein>
    <submittedName>
        <fullName evidence="3">Uncharacterized protein</fullName>
    </submittedName>
</protein>
<evidence type="ECO:0000313" key="5">
    <source>
        <dbReference type="Proteomes" id="UP000029227"/>
    </source>
</evidence>
<gene>
    <name evidence="4" type="ORF">ABT58_09620</name>
    <name evidence="3" type="ORF">JCM19237_3540</name>
</gene>
<evidence type="ECO:0000313" key="6">
    <source>
        <dbReference type="Proteomes" id="UP000036426"/>
    </source>
</evidence>
<dbReference type="Pfam" id="PF04076">
    <property type="entry name" value="BOF"/>
    <property type="match status" value="1"/>
</dbReference>
<evidence type="ECO:0000256" key="1">
    <source>
        <dbReference type="ARBA" id="ARBA00022729"/>
    </source>
</evidence>
<dbReference type="OrthoDB" id="5901218at2"/>
<keyword evidence="1 2" id="KW-0732">Signal</keyword>
<dbReference type="PANTHER" id="PTHR36571">
    <property type="entry name" value="PROTEIN YGIW"/>
    <property type="match status" value="1"/>
</dbReference>
<comment type="caution">
    <text evidence="3">The sequence shown here is derived from an EMBL/GenBank/DDBJ whole genome shotgun (WGS) entry which is preliminary data.</text>
</comment>
<keyword evidence="6" id="KW-1185">Reference proteome</keyword>
<dbReference type="Proteomes" id="UP000029227">
    <property type="component" value="Unassembled WGS sequence"/>
</dbReference>
<proteinExistence type="predicted"/>
<name>A0A090RC50_9GAMM</name>
<organism evidence="3 5">
    <name type="scientific">Photobacterium aphoticum</name>
    <dbReference type="NCBI Taxonomy" id="754436"/>
    <lineage>
        <taxon>Bacteria</taxon>
        <taxon>Pseudomonadati</taxon>
        <taxon>Pseudomonadota</taxon>
        <taxon>Gammaproteobacteria</taxon>
        <taxon>Vibrionales</taxon>
        <taxon>Vibrionaceae</taxon>
        <taxon>Photobacterium</taxon>
    </lineage>
</organism>
<dbReference type="PATRIC" id="fig|754436.4.peg.2037"/>
<evidence type="ECO:0000313" key="3">
    <source>
        <dbReference type="EMBL" id="GAL05157.1"/>
    </source>
</evidence>
<dbReference type="PANTHER" id="PTHR36571:SF1">
    <property type="entry name" value="PROTEIN YGIW"/>
    <property type="match status" value="1"/>
</dbReference>
<accession>A0A090RC50</accession>
<feature type="chain" id="PRO_5010408291" evidence="2">
    <location>
        <begin position="23"/>
        <end position="120"/>
    </location>
</feature>
<dbReference type="InterPro" id="IPR005220">
    <property type="entry name" value="CarO-like"/>
</dbReference>
<feature type="signal peptide" evidence="2">
    <location>
        <begin position="1"/>
        <end position="22"/>
    </location>
</feature>
<dbReference type="EMBL" id="LDOV01000017">
    <property type="protein sequence ID" value="KLV01057.1"/>
    <property type="molecule type" value="Genomic_DNA"/>
</dbReference>
<dbReference type="Gene3D" id="2.40.50.200">
    <property type="entry name" value="Bacterial OB-fold"/>
    <property type="match status" value="1"/>
</dbReference>
<dbReference type="AlphaFoldDB" id="A0A090RC50"/>
<dbReference type="InterPro" id="IPR036700">
    <property type="entry name" value="BOBF_sf"/>
</dbReference>
<dbReference type="STRING" id="754436.JCM19237_3540"/>
<reference evidence="3 5" key="1">
    <citation type="journal article" date="2014" name="Genome Announc.">
        <title>Draft Genome Sequences of Two Vibrionaceae Species, Vibrio ponticus C121 and Photobacterium aphoticum C119, Isolated as Coral Reef Microbiota.</title>
        <authorList>
            <person name="Al-saari N."/>
            <person name="Meirelles P.M."/>
            <person name="Mino S."/>
            <person name="Suda W."/>
            <person name="Oshima K."/>
            <person name="Hattori M."/>
            <person name="Ohkuma M."/>
            <person name="Thompson F.L."/>
            <person name="Gomez-Gil B."/>
            <person name="Sawabe T."/>
            <person name="Sawabe T."/>
        </authorList>
    </citation>
    <scope>NUCLEOTIDE SEQUENCE [LARGE SCALE GENOMIC DNA]</scope>
    <source>
        <strain evidence="3 5">JCM 19237</strain>
    </source>
</reference>
<sequence>MNKPSVFLLTAVLALGPTLAMAHSQPIAYNGPTKITPIHEILKETNVFTEQDVVMEGKLIKQLTDDTYLLSDGKNEIMVELDDDIRLDQAIDANTRLRVYGEVDGGLQQPEVEIERIQIL</sequence>
<evidence type="ECO:0000313" key="4">
    <source>
        <dbReference type="EMBL" id="KLV01057.1"/>
    </source>
</evidence>
<evidence type="ECO:0000256" key="2">
    <source>
        <dbReference type="SAM" id="SignalP"/>
    </source>
</evidence>
<dbReference type="RefSeq" id="WP_047874176.1">
    <property type="nucleotide sequence ID" value="NZ_BMYC01000002.1"/>
</dbReference>
<dbReference type="EMBL" id="BBMN01000006">
    <property type="protein sequence ID" value="GAL05157.1"/>
    <property type="molecule type" value="Genomic_DNA"/>
</dbReference>
<dbReference type="SUPFAM" id="SSF101756">
    <property type="entry name" value="Hypothetical protein YgiW"/>
    <property type="match status" value="1"/>
</dbReference>
<reference evidence="4 6" key="2">
    <citation type="submission" date="2015-05" db="EMBL/GenBank/DDBJ databases">
        <title>Photobacterium galathea sp. nov.</title>
        <authorList>
            <person name="Machado H."/>
            <person name="Gram L."/>
        </authorList>
    </citation>
    <scope>NUCLEOTIDE SEQUENCE [LARGE SCALE GENOMIC DNA]</scope>
    <source>
        <strain evidence="4 6">DSM 25995</strain>
    </source>
</reference>
<dbReference type="NCBIfam" id="NF033674">
    <property type="entry name" value="stress_OB_fold"/>
    <property type="match status" value="1"/>
</dbReference>
<dbReference type="Proteomes" id="UP000036426">
    <property type="component" value="Unassembled WGS sequence"/>
</dbReference>
<dbReference type="eggNOG" id="COG3111">
    <property type="taxonomic scope" value="Bacteria"/>
</dbReference>